<keyword evidence="4" id="KW-1185">Reference proteome</keyword>
<feature type="chain" id="PRO_5016889096" evidence="2">
    <location>
        <begin position="24"/>
        <end position="91"/>
    </location>
</feature>
<evidence type="ECO:0000313" key="3">
    <source>
        <dbReference type="EMBL" id="AXL21734.1"/>
    </source>
</evidence>
<evidence type="ECO:0000313" key="4">
    <source>
        <dbReference type="Proteomes" id="UP000254337"/>
    </source>
</evidence>
<evidence type="ECO:0000256" key="1">
    <source>
        <dbReference type="SAM" id="MobiDB-lite"/>
    </source>
</evidence>
<reference evidence="3 4" key="1">
    <citation type="submission" date="2018-05" db="EMBL/GenBank/DDBJ databases">
        <title>Complete genome sequence of Megasphaera sp. AJH120T, isolated from the ceca of a chicken.</title>
        <authorList>
            <person name="Maki J."/>
            <person name="Looft T."/>
        </authorList>
    </citation>
    <scope>NUCLEOTIDE SEQUENCE [LARGE SCALE GENOMIC DNA]</scope>
    <source>
        <strain evidence="3 4">AJH120</strain>
    </source>
</reference>
<organism evidence="3 4">
    <name type="scientific">Megasphaera stantonii</name>
    <dbReference type="NCBI Taxonomy" id="2144175"/>
    <lineage>
        <taxon>Bacteria</taxon>
        <taxon>Bacillati</taxon>
        <taxon>Bacillota</taxon>
        <taxon>Negativicutes</taxon>
        <taxon>Veillonellales</taxon>
        <taxon>Veillonellaceae</taxon>
        <taxon>Megasphaera</taxon>
    </lineage>
</organism>
<feature type="compositionally biased region" description="Acidic residues" evidence="1">
    <location>
        <begin position="78"/>
        <end position="91"/>
    </location>
</feature>
<feature type="signal peptide" evidence="2">
    <location>
        <begin position="1"/>
        <end position="23"/>
    </location>
</feature>
<gene>
    <name evidence="3" type="ORF">DKB62_09250</name>
</gene>
<feature type="region of interest" description="Disordered" evidence="1">
    <location>
        <begin position="70"/>
        <end position="91"/>
    </location>
</feature>
<sequence>MKLLILMVVCLCVWICGSAVSHATYEEYDAGYAKGYEDACMGLWDEWPDYGSEDFKIGYADGQGERRDELDAAHDDGYSVDEYDDGDSDEW</sequence>
<dbReference type="RefSeq" id="WP_107196591.1">
    <property type="nucleotide sequence ID" value="NZ_CP029462.1"/>
</dbReference>
<accession>A0A346B0U1</accession>
<dbReference type="KEGG" id="meg:DKB62_09250"/>
<evidence type="ECO:0000256" key="2">
    <source>
        <dbReference type="SAM" id="SignalP"/>
    </source>
</evidence>
<protein>
    <submittedName>
        <fullName evidence="3">Uncharacterized protein</fullName>
    </submittedName>
</protein>
<name>A0A346B0U1_9FIRM</name>
<keyword evidence="2" id="KW-0732">Signal</keyword>
<dbReference type="EMBL" id="CP029462">
    <property type="protein sequence ID" value="AXL21734.1"/>
    <property type="molecule type" value="Genomic_DNA"/>
</dbReference>
<dbReference type="Proteomes" id="UP000254337">
    <property type="component" value="Chromosome"/>
</dbReference>
<dbReference type="AlphaFoldDB" id="A0A346B0U1"/>
<proteinExistence type="predicted"/>